<keyword evidence="2" id="KW-1133">Transmembrane helix</keyword>
<feature type="compositionally biased region" description="Low complexity" evidence="1">
    <location>
        <begin position="589"/>
        <end position="600"/>
    </location>
</feature>
<dbReference type="Gene3D" id="2.60.40.1260">
    <property type="entry name" value="Lamin Tail domain"/>
    <property type="match status" value="2"/>
</dbReference>
<evidence type="ECO:0000256" key="3">
    <source>
        <dbReference type="SAM" id="SignalP"/>
    </source>
</evidence>
<gene>
    <name evidence="5" type="ORF">COW24_04305</name>
</gene>
<dbReference type="InterPro" id="IPR036415">
    <property type="entry name" value="Lamin_tail_dom_sf"/>
</dbReference>
<dbReference type="AlphaFoldDB" id="A0A2M7H377"/>
<evidence type="ECO:0000259" key="4">
    <source>
        <dbReference type="PROSITE" id="PS51841"/>
    </source>
</evidence>
<dbReference type="Proteomes" id="UP000230292">
    <property type="component" value="Unassembled WGS sequence"/>
</dbReference>
<feature type="domain" description="LTD" evidence="4">
    <location>
        <begin position="23"/>
        <end position="229"/>
    </location>
</feature>
<dbReference type="PROSITE" id="PS51841">
    <property type="entry name" value="LTD"/>
    <property type="match status" value="1"/>
</dbReference>
<feature type="region of interest" description="Disordered" evidence="1">
    <location>
        <begin position="559"/>
        <end position="610"/>
    </location>
</feature>
<evidence type="ECO:0000313" key="6">
    <source>
        <dbReference type="Proteomes" id="UP000230292"/>
    </source>
</evidence>
<name>A0A2M7H377_9BACT</name>
<protein>
    <recommendedName>
        <fullName evidence="4">LTD domain-containing protein</fullName>
    </recommendedName>
</protein>
<feature type="chain" id="PRO_5014837827" description="LTD domain-containing protein" evidence="3">
    <location>
        <begin position="21"/>
        <end position="610"/>
    </location>
</feature>
<keyword evidence="2" id="KW-0812">Transmembrane</keyword>
<evidence type="ECO:0000256" key="2">
    <source>
        <dbReference type="SAM" id="Phobius"/>
    </source>
</evidence>
<evidence type="ECO:0000313" key="5">
    <source>
        <dbReference type="EMBL" id="PIW36649.1"/>
    </source>
</evidence>
<dbReference type="SUPFAM" id="SSF74853">
    <property type="entry name" value="Lamin A/C globular tail domain"/>
    <property type="match status" value="2"/>
</dbReference>
<feature type="region of interest" description="Disordered" evidence="1">
    <location>
        <begin position="154"/>
        <end position="178"/>
    </location>
</feature>
<keyword evidence="3" id="KW-0732">Signal</keyword>
<keyword evidence="2" id="KW-0472">Membrane</keyword>
<proteinExistence type="predicted"/>
<dbReference type="InterPro" id="IPR001322">
    <property type="entry name" value="Lamin_tail_dom"/>
</dbReference>
<evidence type="ECO:0000256" key="1">
    <source>
        <dbReference type="SAM" id="MobiDB-lite"/>
    </source>
</evidence>
<organism evidence="5 6">
    <name type="scientific">Candidatus Kerfeldbacteria bacterium CG15_BIG_FIL_POST_REV_8_21_14_020_45_12</name>
    <dbReference type="NCBI Taxonomy" id="2014247"/>
    <lineage>
        <taxon>Bacteria</taxon>
        <taxon>Candidatus Kerfeldiibacteriota</taxon>
    </lineage>
</organism>
<accession>A0A2M7H377</accession>
<comment type="caution">
    <text evidence="5">The sequence shown here is derived from an EMBL/GenBank/DDBJ whole genome shotgun (WGS) entry which is preliminary data.</text>
</comment>
<dbReference type="Pfam" id="PF00932">
    <property type="entry name" value="LTD"/>
    <property type="match status" value="2"/>
</dbReference>
<dbReference type="EMBL" id="PFGC01000044">
    <property type="protein sequence ID" value="PIW36649.1"/>
    <property type="molecule type" value="Genomic_DNA"/>
</dbReference>
<feature type="transmembrane region" description="Helical" evidence="2">
    <location>
        <begin position="533"/>
        <end position="552"/>
    </location>
</feature>
<feature type="compositionally biased region" description="Polar residues" evidence="1">
    <location>
        <begin position="155"/>
        <end position="178"/>
    </location>
</feature>
<sequence length="610" mass="66172">MRYYLTIVALIALLASPTIACETETNTTIYSTDIVLSEVYPAPPTGEEEFIELHNTGNDTIDLTGWILGDSSGKQYAIESSIGETSISPGAYTIVTHTSSRIYLNNSGDSVTLSQPNGTLVDDTTYEEASSASSWALIENEWQWTDRITPREKNISQNNSISDDTTNASTTLPDTETPYQTSDQIFINELLPDPEGLDTTDEWIELVNEGSGSLNLAGWQLTDTNTYYTFENTTLVANEILTVEIGDSKINLNNTGDTVYLIDPYGSIVHGTTYESAESGWAWARSNSDWQWTFEPTPGQVNIFTATENETAQADPNTDQQADTDLLSIDLFRALDDNTTATVEGVVTVLPSVFGSQYFYIQDDTAGIQVYSYKKDFPELKTGDRLTVSGIKSTSRGETRIKTESAQDIQVVASDEKLVSRDVFEITEDLEGMLIHLEGALTTVNSTGGMINDSTALQFKEGAQIDSTILTEGTGLSVQGIVSESNGEYRVLPRGNGDLIQTVNEENWISPAQASGGSTVSTGLQTTKEPPQYGLMILVILGLFAITLGQFIKQHRTNSNLKKDSGGTQLFTPAASRGGDGTSAPGECTQPPTQQLPRQTAGSAPRPESR</sequence>
<reference evidence="5 6" key="1">
    <citation type="submission" date="2017-09" db="EMBL/GenBank/DDBJ databases">
        <title>Depth-based differentiation of microbial function through sediment-hosted aquifers and enrichment of novel symbionts in the deep terrestrial subsurface.</title>
        <authorList>
            <person name="Probst A.J."/>
            <person name="Ladd B."/>
            <person name="Jarett J.K."/>
            <person name="Geller-Mcgrath D.E."/>
            <person name="Sieber C.M."/>
            <person name="Emerson J.B."/>
            <person name="Anantharaman K."/>
            <person name="Thomas B.C."/>
            <person name="Malmstrom R."/>
            <person name="Stieglmeier M."/>
            <person name="Klingl A."/>
            <person name="Woyke T."/>
            <person name="Ryan C.M."/>
            <person name="Banfield J.F."/>
        </authorList>
    </citation>
    <scope>NUCLEOTIDE SEQUENCE [LARGE SCALE GENOMIC DNA]</scope>
    <source>
        <strain evidence="5">CG15_BIG_FIL_POST_REV_8_21_14_020_45_12</strain>
    </source>
</reference>
<feature type="signal peptide" evidence="3">
    <location>
        <begin position="1"/>
        <end position="20"/>
    </location>
</feature>